<gene>
    <name evidence="3" type="ORF">CTRI78_v006804</name>
</gene>
<protein>
    <recommendedName>
        <fullName evidence="2">Protein kinase domain-containing protein</fullName>
    </recommendedName>
</protein>
<feature type="transmembrane region" description="Helical" evidence="1">
    <location>
        <begin position="357"/>
        <end position="381"/>
    </location>
</feature>
<sequence length="436" mass="49766">MALKLIHEYPESVVNAGDGNKVYGRHGDIKAENILWFEDVHDRYGKLVISDFGLGVFNSKHSRSNIPNDHIGQTPTYRPPESEIKDATVSRKWDIWTLGCVFAEFVTWMLGGGQQVDDFEEWRLKAEPCSQHDDESGLVLDIFYDLTGVLPQSAARRLGTGAVVKPEVTEQVVNRLQYSQNAIDHPFLLIGIFAELEKARQIKKLVEKAQGDMEKVIVHLSQQDEQDFGNLSNHETMELWLDTTMLRNGLISWRTQLDAMISHVDELVERRETRFSELLTGAFAPKELRKDQASRLGRIDKKIKNRLRSIIDDYDESIRDCTRRLEGVTMATQLFHAATNVAIAIDAKRDGKRLQKLSIFSVIFLPSMFVATVFSTDFFNWFPSKDQVIVSPYVWVLFFLCLCVSVLFTGAYFLYSPFVDYVCRRGKETSNALPPV</sequence>
<dbReference type="GO" id="GO:0016020">
    <property type="term" value="C:membrane"/>
    <property type="evidence" value="ECO:0007669"/>
    <property type="project" value="InterPro"/>
</dbReference>
<evidence type="ECO:0000313" key="4">
    <source>
        <dbReference type="Proteomes" id="UP000295703"/>
    </source>
</evidence>
<dbReference type="InterPro" id="IPR011009">
    <property type="entry name" value="Kinase-like_dom_sf"/>
</dbReference>
<dbReference type="STRING" id="5466.A0A4R8RBJ6"/>
<dbReference type="Proteomes" id="UP000295703">
    <property type="component" value="Unassembled WGS sequence"/>
</dbReference>
<dbReference type="Gene3D" id="1.20.58.340">
    <property type="entry name" value="Magnesium transport protein CorA, transmembrane region"/>
    <property type="match status" value="1"/>
</dbReference>
<dbReference type="Pfam" id="PF00069">
    <property type="entry name" value="Pkinase"/>
    <property type="match status" value="1"/>
</dbReference>
<keyword evidence="1" id="KW-0472">Membrane</keyword>
<accession>A0A4R8RBJ6</accession>
<evidence type="ECO:0000256" key="1">
    <source>
        <dbReference type="SAM" id="Phobius"/>
    </source>
</evidence>
<keyword evidence="1" id="KW-1133">Transmembrane helix</keyword>
<dbReference type="GO" id="GO:0004674">
    <property type="term" value="F:protein serine/threonine kinase activity"/>
    <property type="evidence" value="ECO:0007669"/>
    <property type="project" value="TreeGrafter"/>
</dbReference>
<reference evidence="3 4" key="1">
    <citation type="submission" date="2018-12" db="EMBL/GenBank/DDBJ databases">
        <title>Genome sequence and assembly of Colletotrichum trifolii.</title>
        <authorList>
            <person name="Gan P."/>
            <person name="Shirasu K."/>
        </authorList>
    </citation>
    <scope>NUCLEOTIDE SEQUENCE [LARGE SCALE GENOMIC DNA]</scope>
    <source>
        <strain evidence="3 4">543-2</strain>
    </source>
</reference>
<keyword evidence="4" id="KW-1185">Reference proteome</keyword>
<dbReference type="InterPro" id="IPR002523">
    <property type="entry name" value="MgTranspt_CorA/ZnTranspt_ZntB"/>
</dbReference>
<dbReference type="PANTHER" id="PTHR24359:SF37">
    <property type="entry name" value="PROTEIN KINASE DOMAIN-CONTAINING PROTEIN"/>
    <property type="match status" value="1"/>
</dbReference>
<dbReference type="EMBL" id="RYZW01000067">
    <property type="protein sequence ID" value="TDZ53694.1"/>
    <property type="molecule type" value="Genomic_DNA"/>
</dbReference>
<keyword evidence="1" id="KW-0812">Transmembrane</keyword>
<evidence type="ECO:0000259" key="2">
    <source>
        <dbReference type="PROSITE" id="PS50011"/>
    </source>
</evidence>
<name>A0A4R8RBJ6_COLTR</name>
<comment type="caution">
    <text evidence="3">The sequence shown here is derived from an EMBL/GenBank/DDBJ whole genome shotgun (WGS) entry which is preliminary data.</text>
</comment>
<dbReference type="PANTHER" id="PTHR24359">
    <property type="entry name" value="SERINE/THREONINE-PROTEIN KINASE SBK1"/>
    <property type="match status" value="1"/>
</dbReference>
<dbReference type="PROSITE" id="PS50011">
    <property type="entry name" value="PROTEIN_KINASE_DOM"/>
    <property type="match status" value="1"/>
</dbReference>
<dbReference type="Gene3D" id="1.10.510.10">
    <property type="entry name" value="Transferase(Phosphotransferase) domain 1"/>
    <property type="match status" value="1"/>
</dbReference>
<feature type="domain" description="Protein kinase" evidence="2">
    <location>
        <begin position="1"/>
        <end position="188"/>
    </location>
</feature>
<proteinExistence type="predicted"/>
<dbReference type="InterPro" id="IPR000719">
    <property type="entry name" value="Prot_kinase_dom"/>
</dbReference>
<dbReference type="GO" id="GO:0005524">
    <property type="term" value="F:ATP binding"/>
    <property type="evidence" value="ECO:0007669"/>
    <property type="project" value="InterPro"/>
</dbReference>
<dbReference type="GO" id="GO:0046873">
    <property type="term" value="F:metal ion transmembrane transporter activity"/>
    <property type="evidence" value="ECO:0007669"/>
    <property type="project" value="InterPro"/>
</dbReference>
<organism evidence="3 4">
    <name type="scientific">Colletotrichum trifolii</name>
    <dbReference type="NCBI Taxonomy" id="5466"/>
    <lineage>
        <taxon>Eukaryota</taxon>
        <taxon>Fungi</taxon>
        <taxon>Dikarya</taxon>
        <taxon>Ascomycota</taxon>
        <taxon>Pezizomycotina</taxon>
        <taxon>Sordariomycetes</taxon>
        <taxon>Hypocreomycetidae</taxon>
        <taxon>Glomerellales</taxon>
        <taxon>Glomerellaceae</taxon>
        <taxon>Colletotrichum</taxon>
        <taxon>Colletotrichum orbiculare species complex</taxon>
    </lineage>
</organism>
<dbReference type="SUPFAM" id="SSF56112">
    <property type="entry name" value="Protein kinase-like (PK-like)"/>
    <property type="match status" value="1"/>
</dbReference>
<dbReference type="Pfam" id="PF01544">
    <property type="entry name" value="CorA"/>
    <property type="match status" value="1"/>
</dbReference>
<evidence type="ECO:0000313" key="3">
    <source>
        <dbReference type="EMBL" id="TDZ53694.1"/>
    </source>
</evidence>
<feature type="transmembrane region" description="Helical" evidence="1">
    <location>
        <begin position="393"/>
        <end position="415"/>
    </location>
</feature>
<dbReference type="AlphaFoldDB" id="A0A4R8RBJ6"/>